<dbReference type="SMART" id="SM00895">
    <property type="entry name" value="FCD"/>
    <property type="match status" value="1"/>
</dbReference>
<name>A0A2N5GKV7_9BACI</name>
<dbReference type="PANTHER" id="PTHR43537:SF5">
    <property type="entry name" value="UXU OPERON TRANSCRIPTIONAL REGULATOR"/>
    <property type="match status" value="1"/>
</dbReference>
<keyword evidence="1" id="KW-0805">Transcription regulation</keyword>
<dbReference type="Pfam" id="PF07729">
    <property type="entry name" value="FCD"/>
    <property type="match status" value="1"/>
</dbReference>
<keyword evidence="2" id="KW-0238">DNA-binding</keyword>
<evidence type="ECO:0000313" key="5">
    <source>
        <dbReference type="EMBL" id="PLR82141.1"/>
    </source>
</evidence>
<evidence type="ECO:0000259" key="4">
    <source>
        <dbReference type="PROSITE" id="PS50949"/>
    </source>
</evidence>
<comment type="caution">
    <text evidence="5">The sequence shown here is derived from an EMBL/GenBank/DDBJ whole genome shotgun (WGS) entry which is preliminary data.</text>
</comment>
<dbReference type="PANTHER" id="PTHR43537">
    <property type="entry name" value="TRANSCRIPTIONAL REGULATOR, GNTR FAMILY"/>
    <property type="match status" value="1"/>
</dbReference>
<keyword evidence="3" id="KW-0804">Transcription</keyword>
<dbReference type="CDD" id="cd07377">
    <property type="entry name" value="WHTH_GntR"/>
    <property type="match status" value="1"/>
</dbReference>
<dbReference type="SUPFAM" id="SSF48008">
    <property type="entry name" value="GntR ligand-binding domain-like"/>
    <property type="match status" value="1"/>
</dbReference>
<dbReference type="EMBL" id="PGVA01000028">
    <property type="protein sequence ID" value="PLR82141.1"/>
    <property type="molecule type" value="Genomic_DNA"/>
</dbReference>
<sequence>MSNINYKKIKPKKIYEEVAEAIHEMIRQGQLKPGDRLDSVQQLSENFQVGRSAIREALSALRAIGLVEMRQGEGTYVKEFEAAQINFPLSTAILMNKKDVAHLLGVRKILEAGAAAAAAVQRTNEDLAALSHALDEMKQAHGNEELGEKADLEFHLALAAASQNPLLASLMSHVSGLMVETMKETRRLWLFSRQTTTELLYNEHLAIFEAVKNQEEEAARSTILAHLNNVETILSKYWQETGTMERDDVI</sequence>
<evidence type="ECO:0000313" key="6">
    <source>
        <dbReference type="EMBL" id="PLR97953.1"/>
    </source>
</evidence>
<dbReference type="OrthoDB" id="9782299at2"/>
<gene>
    <name evidence="5" type="ORF">CU635_13315</name>
    <name evidence="6" type="ORF">CVD25_09025</name>
</gene>
<proteinExistence type="predicted"/>
<protein>
    <submittedName>
        <fullName evidence="5">GntR family transcriptional regulator</fullName>
    </submittedName>
</protein>
<evidence type="ECO:0000313" key="8">
    <source>
        <dbReference type="Proteomes" id="UP000235114"/>
    </source>
</evidence>
<organism evidence="5 7">
    <name type="scientific">Bacillus canaveralius</name>
    <dbReference type="NCBI Taxonomy" id="1403243"/>
    <lineage>
        <taxon>Bacteria</taxon>
        <taxon>Bacillati</taxon>
        <taxon>Bacillota</taxon>
        <taxon>Bacilli</taxon>
        <taxon>Bacillales</taxon>
        <taxon>Bacillaceae</taxon>
        <taxon>Bacillus</taxon>
    </lineage>
</organism>
<dbReference type="PRINTS" id="PR00035">
    <property type="entry name" value="HTHGNTR"/>
</dbReference>
<evidence type="ECO:0000256" key="1">
    <source>
        <dbReference type="ARBA" id="ARBA00023015"/>
    </source>
</evidence>
<accession>A0A2N5GKV7</accession>
<dbReference type="Pfam" id="PF00392">
    <property type="entry name" value="GntR"/>
    <property type="match status" value="1"/>
</dbReference>
<feature type="domain" description="HTH gntR-type" evidence="4">
    <location>
        <begin position="12"/>
        <end position="80"/>
    </location>
</feature>
<evidence type="ECO:0000256" key="3">
    <source>
        <dbReference type="ARBA" id="ARBA00023163"/>
    </source>
</evidence>
<dbReference type="InterPro" id="IPR008920">
    <property type="entry name" value="TF_FadR/GntR_C"/>
</dbReference>
<dbReference type="GO" id="GO:0003677">
    <property type="term" value="F:DNA binding"/>
    <property type="evidence" value="ECO:0007669"/>
    <property type="project" value="UniProtKB-KW"/>
</dbReference>
<dbReference type="InterPro" id="IPR036388">
    <property type="entry name" value="WH-like_DNA-bd_sf"/>
</dbReference>
<keyword evidence="8" id="KW-1185">Reference proteome</keyword>
<dbReference type="InterPro" id="IPR036390">
    <property type="entry name" value="WH_DNA-bd_sf"/>
</dbReference>
<dbReference type="GO" id="GO:0003700">
    <property type="term" value="F:DNA-binding transcription factor activity"/>
    <property type="evidence" value="ECO:0007669"/>
    <property type="project" value="InterPro"/>
</dbReference>
<dbReference type="Gene3D" id="1.10.10.10">
    <property type="entry name" value="Winged helix-like DNA-binding domain superfamily/Winged helix DNA-binding domain"/>
    <property type="match status" value="1"/>
</dbReference>
<dbReference type="Proteomes" id="UP000234951">
    <property type="component" value="Unassembled WGS sequence"/>
</dbReference>
<dbReference type="AlphaFoldDB" id="A0A2N5GKV7"/>
<dbReference type="Gene3D" id="1.20.120.530">
    <property type="entry name" value="GntR ligand-binding domain-like"/>
    <property type="match status" value="1"/>
</dbReference>
<reference evidence="6 8" key="2">
    <citation type="submission" date="2017-12" db="EMBL/GenBank/DDBJ databases">
        <title>Comparative Functional Genomics of Dry Heat Resistant strains isolated from the Viking Spacecraft.</title>
        <authorList>
            <person name="Seuylemezian A."/>
            <person name="Cooper K."/>
            <person name="Vaishampayan P."/>
        </authorList>
    </citation>
    <scope>NUCLEOTIDE SEQUENCE [LARGE SCALE GENOMIC DNA]</scope>
    <source>
        <strain evidence="6 8">ATCC 29669</strain>
    </source>
</reference>
<dbReference type="PROSITE" id="PS50949">
    <property type="entry name" value="HTH_GNTR"/>
    <property type="match status" value="1"/>
</dbReference>
<dbReference type="SUPFAM" id="SSF46785">
    <property type="entry name" value="Winged helix' DNA-binding domain"/>
    <property type="match status" value="1"/>
</dbReference>
<evidence type="ECO:0000256" key="2">
    <source>
        <dbReference type="ARBA" id="ARBA00023125"/>
    </source>
</evidence>
<evidence type="ECO:0000313" key="7">
    <source>
        <dbReference type="Proteomes" id="UP000234951"/>
    </source>
</evidence>
<dbReference type="InterPro" id="IPR000524">
    <property type="entry name" value="Tscrpt_reg_HTH_GntR"/>
</dbReference>
<reference evidence="5 7" key="1">
    <citation type="submission" date="2017-11" db="EMBL/GenBank/DDBJ databases">
        <title>Comparitive Functional Genomics of Dry Heat Resistant strains isolated from the Viking Spacecraft.</title>
        <authorList>
            <person name="Seuylemezian A."/>
            <person name="Cooper K."/>
            <person name="Vaishampayan P."/>
        </authorList>
    </citation>
    <scope>NUCLEOTIDE SEQUENCE [LARGE SCALE GENOMIC DNA]</scope>
    <source>
        <strain evidence="5 7">M4.6</strain>
    </source>
</reference>
<dbReference type="EMBL" id="PGVD01000025">
    <property type="protein sequence ID" value="PLR97953.1"/>
    <property type="molecule type" value="Genomic_DNA"/>
</dbReference>
<dbReference type="InterPro" id="IPR011711">
    <property type="entry name" value="GntR_C"/>
</dbReference>
<dbReference type="SMART" id="SM00345">
    <property type="entry name" value="HTH_GNTR"/>
    <property type="match status" value="1"/>
</dbReference>
<dbReference type="Proteomes" id="UP000235114">
    <property type="component" value="Unassembled WGS sequence"/>
</dbReference>